<name>A0A8S1XYY7_9CILI</name>
<gene>
    <name evidence="1" type="ORF">PPENT_87.1.T1400124</name>
</gene>
<evidence type="ECO:0000313" key="2">
    <source>
        <dbReference type="Proteomes" id="UP000689195"/>
    </source>
</evidence>
<reference evidence="1" key="1">
    <citation type="submission" date="2021-01" db="EMBL/GenBank/DDBJ databases">
        <authorList>
            <consortium name="Genoscope - CEA"/>
            <person name="William W."/>
        </authorList>
    </citation>
    <scope>NUCLEOTIDE SEQUENCE</scope>
</reference>
<dbReference type="AlphaFoldDB" id="A0A8S1XYY7"/>
<proteinExistence type="predicted"/>
<comment type="caution">
    <text evidence="1">The sequence shown here is derived from an EMBL/GenBank/DDBJ whole genome shotgun (WGS) entry which is preliminary data.</text>
</comment>
<protein>
    <submittedName>
        <fullName evidence="1">Uncharacterized protein</fullName>
    </submittedName>
</protein>
<sequence length="175" mass="20318">MINKSIQPHRNMISSQISIVKKQKTKEDNEVISRKTSLISPIKGQINFKKSSNYFHGKNSIDCLELNSKCLTINKLKSLNVLIKNRKLFISSRNSKQNQQSVSQESIPLQLGKKKTNEFGNRVIPNKINRMSTIQIEEEVKQQSRKTNLYKDPETFTDWVEKIYGKQWFAESSNQ</sequence>
<evidence type="ECO:0000313" key="1">
    <source>
        <dbReference type="EMBL" id="CAD8205382.1"/>
    </source>
</evidence>
<dbReference type="EMBL" id="CAJJDO010000140">
    <property type="protein sequence ID" value="CAD8205382.1"/>
    <property type="molecule type" value="Genomic_DNA"/>
</dbReference>
<accession>A0A8S1XYY7</accession>
<dbReference type="Proteomes" id="UP000689195">
    <property type="component" value="Unassembled WGS sequence"/>
</dbReference>
<keyword evidence="2" id="KW-1185">Reference proteome</keyword>
<organism evidence="1 2">
    <name type="scientific">Paramecium pentaurelia</name>
    <dbReference type="NCBI Taxonomy" id="43138"/>
    <lineage>
        <taxon>Eukaryota</taxon>
        <taxon>Sar</taxon>
        <taxon>Alveolata</taxon>
        <taxon>Ciliophora</taxon>
        <taxon>Intramacronucleata</taxon>
        <taxon>Oligohymenophorea</taxon>
        <taxon>Peniculida</taxon>
        <taxon>Parameciidae</taxon>
        <taxon>Paramecium</taxon>
    </lineage>
</organism>